<reference evidence="1 2" key="1">
    <citation type="submission" date="2018-08" db="EMBL/GenBank/DDBJ databases">
        <title>A genome reference for cultivated species of the human gut microbiota.</title>
        <authorList>
            <person name="Zou Y."/>
            <person name="Xue W."/>
            <person name="Luo G."/>
        </authorList>
    </citation>
    <scope>NUCLEOTIDE SEQUENCE [LARGE SCALE GENOMIC DNA]</scope>
    <source>
        <strain evidence="1 2">TF11-7</strain>
    </source>
</reference>
<dbReference type="AlphaFoldDB" id="A0A3E4LYI9"/>
<dbReference type="EMBL" id="QSQN01000003">
    <property type="protein sequence ID" value="RGK42489.1"/>
    <property type="molecule type" value="Genomic_DNA"/>
</dbReference>
<protein>
    <submittedName>
        <fullName evidence="1">Uncharacterized protein</fullName>
    </submittedName>
</protein>
<sequence length="79" mass="9088">MAAEHQTDFASLLDGQACVDENNLKSILRNYRLHWCERLRAVSLCLTDLSKLVSGCFSHFSRQFMQIKTTRNILFVPPT</sequence>
<organism evidence="1 2">
    <name type="scientific">[Ruminococcus] lactaris</name>
    <dbReference type="NCBI Taxonomy" id="46228"/>
    <lineage>
        <taxon>Bacteria</taxon>
        <taxon>Bacillati</taxon>
        <taxon>Bacillota</taxon>
        <taxon>Clostridia</taxon>
        <taxon>Lachnospirales</taxon>
        <taxon>Lachnospiraceae</taxon>
        <taxon>Mediterraneibacter</taxon>
    </lineage>
</organism>
<comment type="caution">
    <text evidence="1">The sequence shown here is derived from an EMBL/GenBank/DDBJ whole genome shotgun (WGS) entry which is preliminary data.</text>
</comment>
<name>A0A3E4LYI9_9FIRM</name>
<proteinExistence type="predicted"/>
<evidence type="ECO:0000313" key="1">
    <source>
        <dbReference type="EMBL" id="RGK42489.1"/>
    </source>
</evidence>
<dbReference type="Proteomes" id="UP000260793">
    <property type="component" value="Unassembled WGS sequence"/>
</dbReference>
<gene>
    <name evidence="1" type="ORF">DXD17_01735</name>
</gene>
<accession>A0A3E4LYI9</accession>
<evidence type="ECO:0000313" key="2">
    <source>
        <dbReference type="Proteomes" id="UP000260793"/>
    </source>
</evidence>